<dbReference type="Proteomes" id="UP001054837">
    <property type="component" value="Unassembled WGS sequence"/>
</dbReference>
<comment type="caution">
    <text evidence="2">The sequence shown here is derived from an EMBL/GenBank/DDBJ whole genome shotgun (WGS) entry which is preliminary data.</text>
</comment>
<feature type="compositionally biased region" description="Basic and acidic residues" evidence="1">
    <location>
        <begin position="687"/>
        <end position="701"/>
    </location>
</feature>
<accession>A0AAV4P5T8</accession>
<feature type="region of interest" description="Disordered" evidence="1">
    <location>
        <begin position="143"/>
        <end position="255"/>
    </location>
</feature>
<proteinExistence type="predicted"/>
<feature type="compositionally biased region" description="Polar residues" evidence="1">
    <location>
        <begin position="359"/>
        <end position="378"/>
    </location>
</feature>
<dbReference type="PANTHER" id="PTHR15141">
    <property type="entry name" value="TRANSCRIPTION ELONGATION FACTOR B POLYPEPTIDE 3"/>
    <property type="match status" value="1"/>
</dbReference>
<dbReference type="PANTHER" id="PTHR15141:SF76">
    <property type="entry name" value="TRANSCRIPTION ELONGATION FACTOR B POLYPEPTIDE 3"/>
    <property type="match status" value="1"/>
</dbReference>
<dbReference type="Gene3D" id="6.10.250.3180">
    <property type="match status" value="1"/>
</dbReference>
<feature type="region of interest" description="Disordered" evidence="1">
    <location>
        <begin position="681"/>
        <end position="702"/>
    </location>
</feature>
<evidence type="ECO:0008006" key="4">
    <source>
        <dbReference type="Google" id="ProtNLM"/>
    </source>
</evidence>
<organism evidence="2 3">
    <name type="scientific">Caerostris darwini</name>
    <dbReference type="NCBI Taxonomy" id="1538125"/>
    <lineage>
        <taxon>Eukaryota</taxon>
        <taxon>Metazoa</taxon>
        <taxon>Ecdysozoa</taxon>
        <taxon>Arthropoda</taxon>
        <taxon>Chelicerata</taxon>
        <taxon>Arachnida</taxon>
        <taxon>Araneae</taxon>
        <taxon>Araneomorphae</taxon>
        <taxon>Entelegynae</taxon>
        <taxon>Araneoidea</taxon>
        <taxon>Araneidae</taxon>
        <taxon>Caerostris</taxon>
    </lineage>
</organism>
<feature type="compositionally biased region" description="Basic and acidic residues" evidence="1">
    <location>
        <begin position="172"/>
        <end position="205"/>
    </location>
</feature>
<keyword evidence="3" id="KW-1185">Reference proteome</keyword>
<dbReference type="EMBL" id="BPLQ01002332">
    <property type="protein sequence ID" value="GIX91536.1"/>
    <property type="molecule type" value="Genomic_DNA"/>
</dbReference>
<sequence>MNRMEGMENYIKRCIAKMEEHKQSESKVVEYINKLSGLPINTKVFSATDVVNYLQRLSRKGGEVAKRAVHVLNKWNPQVVKWLEEQKMKEKDRHPVSLKAKVKECSPQVTTVARSCNSKSTPESTASLHQVDRIQHFNKIHHFDSSHHSDGGHLSSSQHSDGSRNSGSHYSSGDHHLDSRHSDGGRLSDSRHSDGGHLSDNHNSDGYHLSDSIHSDLGRLSGSRHSDKGHHSPRSRHSSGASRQSQESLNMSGSQADANLQIETQNFTAEETYKDTPSKVIRDPYAIELRENMFKAVKLSEPVCSLGVTILDYIKNQILKNGFKRKSIEDQAQRNKNEINIAPESKRDLPSSKEKHSSLHSYSENHPFHNSDSTNSDSVVKKLKKEENSSSITERHSSYSEKGPSHSSGHAKRSLPYTASDKSDCVVKKLKKEENVSSETQRLSVTEDESCSSMQLDKKYSQFSAAERSNSVHKYGSKTAIEAQHSSPSFPKNPECDKKIKSNGIDNNAMIAITSSKKERTSMYSGRKTVSRSDIPTLTDSCLKKIHKDLECVRFLNYIPTYENLKPLLSSLSASRLKKAEDLNPFIRECSAPAWEHLCWSLYHAKTPVEGEEWRDYFYRCRNEAEKKLSNITAQISANTSKGKQNDRHTKLTTVDAAPSKRSKACEILVKPVVGQVPIPAFSKPSTSKDYRSAKAPKKSDAPLMHKAKKAMEQGRHLQPPSAWIRVIRSLLAVPSRHPNHRGGGEQGRHLQPPSAWIRVIRSLLAVPSRHPNHRGGGDAMDVEGRIVVNIFPVGDEELDLTAVEYFCKDEILLSSCSKGELS</sequence>
<feature type="compositionally biased region" description="Basic and acidic residues" evidence="1">
    <location>
        <begin position="384"/>
        <end position="399"/>
    </location>
</feature>
<protein>
    <recommendedName>
        <fullName evidence="4">TFIIS N-terminal domain-containing protein</fullName>
    </recommendedName>
</protein>
<gene>
    <name evidence="2" type="primary">AVEN_93743_1</name>
    <name evidence="2" type="ORF">CDAR_528271</name>
</gene>
<dbReference type="SUPFAM" id="SSF47676">
    <property type="entry name" value="Conserved domain common to transcription factors TFIIS, elongin A, CRSP70"/>
    <property type="match status" value="1"/>
</dbReference>
<dbReference type="AlphaFoldDB" id="A0AAV4P5T8"/>
<dbReference type="Gene3D" id="1.20.930.10">
    <property type="entry name" value="Conserved domain common to transcription factors TFIIS, elongin A, CRSP70"/>
    <property type="match status" value="1"/>
</dbReference>
<feature type="region of interest" description="Disordered" evidence="1">
    <location>
        <begin position="334"/>
        <end position="419"/>
    </location>
</feature>
<dbReference type="InterPro" id="IPR035441">
    <property type="entry name" value="TFIIS/LEDGF_dom_sf"/>
</dbReference>
<reference evidence="2 3" key="1">
    <citation type="submission" date="2021-06" db="EMBL/GenBank/DDBJ databases">
        <title>Caerostris darwini draft genome.</title>
        <authorList>
            <person name="Kono N."/>
            <person name="Arakawa K."/>
        </authorList>
    </citation>
    <scope>NUCLEOTIDE SEQUENCE [LARGE SCALE GENOMIC DNA]</scope>
</reference>
<evidence type="ECO:0000256" key="1">
    <source>
        <dbReference type="SAM" id="MobiDB-lite"/>
    </source>
</evidence>
<evidence type="ECO:0000313" key="2">
    <source>
        <dbReference type="EMBL" id="GIX91536.1"/>
    </source>
</evidence>
<evidence type="ECO:0000313" key="3">
    <source>
        <dbReference type="Proteomes" id="UP001054837"/>
    </source>
</evidence>
<feature type="compositionally biased region" description="Polar residues" evidence="1">
    <location>
        <begin position="244"/>
        <end position="255"/>
    </location>
</feature>
<name>A0AAV4P5T8_9ARAC</name>
<feature type="compositionally biased region" description="Basic and acidic residues" evidence="1">
    <location>
        <begin position="344"/>
        <end position="357"/>
    </location>
</feature>
<dbReference type="InterPro" id="IPR051870">
    <property type="entry name" value="Elongin-A_domain"/>
</dbReference>